<evidence type="ECO:0000313" key="3">
    <source>
        <dbReference type="Proteomes" id="UP001159363"/>
    </source>
</evidence>
<accession>A0ABQ9GF31</accession>
<dbReference type="Proteomes" id="UP001159363">
    <property type="component" value="Chromosome 11"/>
</dbReference>
<dbReference type="EMBL" id="JARBHB010000012">
    <property type="protein sequence ID" value="KAJ8870997.1"/>
    <property type="molecule type" value="Genomic_DNA"/>
</dbReference>
<keyword evidence="3" id="KW-1185">Reference proteome</keyword>
<sequence>MALFSILSTYASHTSMTSLHYQQEEHIQKNMSQSRMKNSLDIAKCRPCTTVSEEVIAFYEEMLRWPVRINTHGRQAAYRNAKRAFQEADKEKGGVWCRLARAAWDARANTPLSLSHRSADTTGAYHSVADIPTRHCARPKELNSPYLMGNPLSWRHFACPKAAPRSAYRNYRTHPRRELSHATYVPSKPMERGESRTTAIHYFASLALRHCVYSVNKLDRIWQARQPWLGVFLPCKVISGERNDLHTCPVHYRLFTNISSESSPRISELARCFSTSINNVVRSPVRLLRGRMEEKERELSYDSDGRRPGMTGFELQTRAADSGRIVFGGYLKFHWTTDPILSARIGYVIIVPTCSIIVADTNITVRTTSQARRELVVWQGTHGMKGGKGLSRQADKYKRPRTTTPARPRECGTMAMGRGRINPEVDCSERPAQTQQTARLDNASFLLAESAERNEGIR</sequence>
<evidence type="ECO:0000313" key="2">
    <source>
        <dbReference type="EMBL" id="KAJ8870997.1"/>
    </source>
</evidence>
<protein>
    <submittedName>
        <fullName evidence="2">Uncharacterized protein</fullName>
    </submittedName>
</protein>
<proteinExistence type="predicted"/>
<comment type="caution">
    <text evidence="2">The sequence shown here is derived from an EMBL/GenBank/DDBJ whole genome shotgun (WGS) entry which is preliminary data.</text>
</comment>
<feature type="region of interest" description="Disordered" evidence="1">
    <location>
        <begin position="384"/>
        <end position="436"/>
    </location>
</feature>
<reference evidence="2 3" key="1">
    <citation type="submission" date="2023-02" db="EMBL/GenBank/DDBJ databases">
        <title>LHISI_Scaffold_Assembly.</title>
        <authorList>
            <person name="Stuart O.P."/>
            <person name="Cleave R."/>
            <person name="Magrath M.J.L."/>
            <person name="Mikheyev A.S."/>
        </authorList>
    </citation>
    <scope>NUCLEOTIDE SEQUENCE [LARGE SCALE GENOMIC DNA]</scope>
    <source>
        <strain evidence="2">Daus_M_001</strain>
        <tissue evidence="2">Leg muscle</tissue>
    </source>
</reference>
<gene>
    <name evidence="2" type="ORF">PR048_027300</name>
</gene>
<name>A0ABQ9GF31_9NEOP</name>
<organism evidence="2 3">
    <name type="scientific">Dryococelus australis</name>
    <dbReference type="NCBI Taxonomy" id="614101"/>
    <lineage>
        <taxon>Eukaryota</taxon>
        <taxon>Metazoa</taxon>
        <taxon>Ecdysozoa</taxon>
        <taxon>Arthropoda</taxon>
        <taxon>Hexapoda</taxon>
        <taxon>Insecta</taxon>
        <taxon>Pterygota</taxon>
        <taxon>Neoptera</taxon>
        <taxon>Polyneoptera</taxon>
        <taxon>Phasmatodea</taxon>
        <taxon>Verophasmatodea</taxon>
        <taxon>Anareolatae</taxon>
        <taxon>Phasmatidae</taxon>
        <taxon>Eurycanthinae</taxon>
        <taxon>Dryococelus</taxon>
    </lineage>
</organism>
<evidence type="ECO:0000256" key="1">
    <source>
        <dbReference type="SAM" id="MobiDB-lite"/>
    </source>
</evidence>